<dbReference type="Pfam" id="PF02706">
    <property type="entry name" value="Wzz"/>
    <property type="match status" value="1"/>
</dbReference>
<sequence length="481" mass="53181">MSFSQLLSILVARIRILAWVFFLTVITTTVISFMLPKTYTATTSLVINSKGADPVTGFMLPPASMAGYMATQVDIIQSRNVALKVVDKLGVVNSPIARSQFEKSTKGEGNITDWYADQFLQNLDVKPSRESSVIEISYQGADPKFSAMLANAFAEAYINTNLQLKIEPAKQAALWFDQEIKGLRQNVELSQERLSAYQKEHGIASSDDRLDIETARLNELSNQLVMAQAQTYDSNSRHSQLKRGVESEAPEVLANPLIQGLKSQLAQADAKLTDLSQHLGQNHPQYQAAQEEVNNLRHLIASETAKTSSSVGQSARVSQQKEAEVRTSLAAQKEHVLKFKSQRDEMAVLLREAESAQRIYDNALQRFGQTNMESKSVQTDVSVLNPAVPPLKHSSPKIFINILLSIILGALLAVGIAIVAEVLDRRVRTAEDLMQMLDLPVLADINQSVKKPGNLAGSIGQFFKKVKFNKRDISKYQLLAK</sequence>
<comment type="subcellular location">
    <subcellularLocation>
        <location evidence="1">Cell membrane</location>
        <topology evidence="1">Multi-pass membrane protein</topology>
    </subcellularLocation>
</comment>
<evidence type="ECO:0000256" key="2">
    <source>
        <dbReference type="ARBA" id="ARBA00022475"/>
    </source>
</evidence>
<dbReference type="GO" id="GO:0005886">
    <property type="term" value="C:plasma membrane"/>
    <property type="evidence" value="ECO:0007669"/>
    <property type="project" value="UniProtKB-SubCell"/>
</dbReference>
<dbReference type="InterPro" id="IPR032807">
    <property type="entry name" value="GNVR"/>
</dbReference>
<keyword evidence="3 7" id="KW-0812">Transmembrane</keyword>
<evidence type="ECO:0000256" key="7">
    <source>
        <dbReference type="SAM" id="Phobius"/>
    </source>
</evidence>
<feature type="domain" description="Polysaccharide chain length determinant N-terminal" evidence="8">
    <location>
        <begin position="2"/>
        <end position="89"/>
    </location>
</feature>
<dbReference type="GO" id="GO:0004713">
    <property type="term" value="F:protein tyrosine kinase activity"/>
    <property type="evidence" value="ECO:0007669"/>
    <property type="project" value="TreeGrafter"/>
</dbReference>
<gene>
    <name evidence="10" type="ordered locus">M301_0752</name>
</gene>
<dbReference type="InterPro" id="IPR003856">
    <property type="entry name" value="LPS_length_determ_N"/>
</dbReference>
<feature type="transmembrane region" description="Helical" evidence="7">
    <location>
        <begin position="398"/>
        <end position="420"/>
    </location>
</feature>
<dbReference type="InterPro" id="IPR017468">
    <property type="entry name" value="Chain_len_reg_EpsF"/>
</dbReference>
<evidence type="ECO:0000259" key="9">
    <source>
        <dbReference type="Pfam" id="PF13807"/>
    </source>
</evidence>
<evidence type="ECO:0000256" key="5">
    <source>
        <dbReference type="ARBA" id="ARBA00023136"/>
    </source>
</evidence>
<dbReference type="Pfam" id="PF13807">
    <property type="entry name" value="GNVR"/>
    <property type="match status" value="1"/>
</dbReference>
<dbReference type="STRING" id="666681.M301_0752"/>
<dbReference type="eggNOG" id="COG3206">
    <property type="taxonomic scope" value="Bacteria"/>
</dbReference>
<reference evidence="11" key="1">
    <citation type="submission" date="2010-05" db="EMBL/GenBank/DDBJ databases">
        <title>Complete sequence of Methylotenera sp. 301.</title>
        <authorList>
            <person name="Lucas S."/>
            <person name="Copeland A."/>
            <person name="Lapidus A."/>
            <person name="Cheng J.-F."/>
            <person name="Bruce D."/>
            <person name="Goodwin L."/>
            <person name="Pitluck S."/>
            <person name="Clum A."/>
            <person name="Land M."/>
            <person name="Hauser L."/>
            <person name="Kyrpides N."/>
            <person name="Ivanova N."/>
            <person name="Chistoservova L."/>
            <person name="Kalyuzhnaya M."/>
            <person name="Woyke T."/>
        </authorList>
    </citation>
    <scope>NUCLEOTIDE SEQUENCE [LARGE SCALE GENOMIC DNA]</scope>
    <source>
        <strain evidence="11">301</strain>
    </source>
</reference>
<evidence type="ECO:0000313" key="11">
    <source>
        <dbReference type="Proteomes" id="UP000000383"/>
    </source>
</evidence>
<feature type="coiled-coil region" evidence="6">
    <location>
        <begin position="180"/>
        <end position="230"/>
    </location>
</feature>
<name>D7DNW9_METV0</name>
<dbReference type="HOGENOM" id="CLU_009912_5_3_4"/>
<evidence type="ECO:0000259" key="8">
    <source>
        <dbReference type="Pfam" id="PF02706"/>
    </source>
</evidence>
<feature type="transmembrane region" description="Helical" evidence="7">
    <location>
        <begin position="12"/>
        <end position="35"/>
    </location>
</feature>
<keyword evidence="5 7" id="KW-0472">Membrane</keyword>
<dbReference type="InterPro" id="IPR050445">
    <property type="entry name" value="Bact_polysacc_biosynth/exp"/>
</dbReference>
<feature type="coiled-coil region" evidence="6">
    <location>
        <begin position="258"/>
        <end position="306"/>
    </location>
</feature>
<keyword evidence="4 7" id="KW-1133">Transmembrane helix</keyword>
<keyword evidence="11" id="KW-1185">Reference proteome</keyword>
<dbReference type="PANTHER" id="PTHR32309:SF13">
    <property type="entry name" value="FERRIC ENTEROBACTIN TRANSPORT PROTEIN FEPE"/>
    <property type="match status" value="1"/>
</dbReference>
<evidence type="ECO:0000256" key="4">
    <source>
        <dbReference type="ARBA" id="ARBA00022989"/>
    </source>
</evidence>
<evidence type="ECO:0000256" key="1">
    <source>
        <dbReference type="ARBA" id="ARBA00004651"/>
    </source>
</evidence>
<evidence type="ECO:0000256" key="3">
    <source>
        <dbReference type="ARBA" id="ARBA00022692"/>
    </source>
</evidence>
<dbReference type="KEGG" id="meh:M301_0752"/>
<accession>D7DNW9</accession>
<proteinExistence type="predicted"/>
<organism evidence="10 11">
    <name type="scientific">Methylotenera versatilis (strain 301)</name>
    <dbReference type="NCBI Taxonomy" id="666681"/>
    <lineage>
        <taxon>Bacteria</taxon>
        <taxon>Pseudomonadati</taxon>
        <taxon>Pseudomonadota</taxon>
        <taxon>Betaproteobacteria</taxon>
        <taxon>Nitrosomonadales</taxon>
        <taxon>Methylophilaceae</taxon>
        <taxon>Methylotenera</taxon>
    </lineage>
</organism>
<feature type="domain" description="Tyrosine-protein kinase G-rich" evidence="9">
    <location>
        <begin position="346"/>
        <end position="419"/>
    </location>
</feature>
<reference evidence="10 11" key="2">
    <citation type="journal article" date="2011" name="J. Bacteriol.">
        <title>Genomes of three methylotrophs from a single niche uncover genetic and metabolic divergence of Methylophilaceae.</title>
        <authorList>
            <person name="Lapidus A."/>
            <person name="Clum A."/>
            <person name="Labutti K."/>
            <person name="Kaluzhnaya M.G."/>
            <person name="Lim S."/>
            <person name="Beck D.A."/>
            <person name="Glavina Del Rio T."/>
            <person name="Nolan M."/>
            <person name="Mavromatis K."/>
            <person name="Huntemann M."/>
            <person name="Lucas S."/>
            <person name="Lidstrom M.E."/>
            <person name="Ivanova N."/>
            <person name="Chistoserdova L."/>
        </authorList>
    </citation>
    <scope>NUCLEOTIDE SEQUENCE [LARGE SCALE GENOMIC DNA]</scope>
    <source>
        <strain evidence="10 11">301</strain>
    </source>
</reference>
<dbReference type="AlphaFoldDB" id="D7DNW9"/>
<dbReference type="EMBL" id="CP002056">
    <property type="protein sequence ID" value="ADI29136.1"/>
    <property type="molecule type" value="Genomic_DNA"/>
</dbReference>
<keyword evidence="2" id="KW-1003">Cell membrane</keyword>
<dbReference type="RefSeq" id="WP_013147452.1">
    <property type="nucleotide sequence ID" value="NC_014207.1"/>
</dbReference>
<dbReference type="NCBIfam" id="TIGR03017">
    <property type="entry name" value="EpsF"/>
    <property type="match status" value="1"/>
</dbReference>
<protein>
    <submittedName>
        <fullName evidence="10">Chain length determinant protein EpsF</fullName>
    </submittedName>
</protein>
<evidence type="ECO:0000313" key="10">
    <source>
        <dbReference type="EMBL" id="ADI29136.1"/>
    </source>
</evidence>
<evidence type="ECO:0000256" key="6">
    <source>
        <dbReference type="SAM" id="Coils"/>
    </source>
</evidence>
<dbReference type="Proteomes" id="UP000000383">
    <property type="component" value="Chromosome"/>
</dbReference>
<dbReference type="OrthoDB" id="8559110at2"/>
<keyword evidence="6" id="KW-0175">Coiled coil</keyword>
<dbReference type="PANTHER" id="PTHR32309">
    <property type="entry name" value="TYROSINE-PROTEIN KINASE"/>
    <property type="match status" value="1"/>
</dbReference>